<sequence length="526" mass="57473">MHSIDMSRGSPSTGVLYFNITDGHHRPLYRLFSLEVIKPSVSLVNNTGLSLVQGKTAVVLTTNQLAAQTNSRSPAKITYAVTAHPRHGRIAINDQEVTTFCHEDLQFGRVVYHMTELSESEDSFQISVSASSPSVDYGNVTAQTVKVTVRPLVYLREAVRVPSGIAVKLGKAMIDASELARISRADPVFVVLSPPKHGKLVKMTYDPNRASEVLKSFTFRDVVQGRVAIEETLSDGDNQLNNNKSAVTTARGHTPATPLNDSFMFLDFYRRRERGGGRGGSTTQSGVMADLPPHILSPKSNNRTQHKWRPHSRWGNHTRSGSHGGKSGSGVEGVGGSHSHAPQPHDPSVSDKHGLVIPPDTHPIHVEFLPRPSSDPLLIILPLLACLLLIIILVVLILVFRRRKEKQARLRLLQQLAAVTQLPTESSPYVGRAERSVVVPSVVVTQLGPRSCPSSPKISAGPRRMTLAPGMTFWEPCNAHGPGGDRNIRGYNSSERDNINRHGAGIKTSLTSLSHTPTLKDNQYWV</sequence>
<feature type="region of interest" description="Disordered" evidence="5">
    <location>
        <begin position="274"/>
        <end position="356"/>
    </location>
</feature>
<name>A0A4U5V9W3_COLLU</name>
<keyword evidence="6" id="KW-0812">Transmembrane</keyword>
<protein>
    <submittedName>
        <fullName evidence="7">Chondroitin sulfate proteoglycan 4</fullName>
    </submittedName>
</protein>
<dbReference type="Pfam" id="PF16184">
    <property type="entry name" value="Cadherin_3"/>
    <property type="match status" value="1"/>
</dbReference>
<organism evidence="7 8">
    <name type="scientific">Collichthys lucidus</name>
    <name type="common">Big head croaker</name>
    <name type="synonym">Sciaena lucida</name>
    <dbReference type="NCBI Taxonomy" id="240159"/>
    <lineage>
        <taxon>Eukaryota</taxon>
        <taxon>Metazoa</taxon>
        <taxon>Chordata</taxon>
        <taxon>Craniata</taxon>
        <taxon>Vertebrata</taxon>
        <taxon>Euteleostomi</taxon>
        <taxon>Actinopterygii</taxon>
        <taxon>Neopterygii</taxon>
        <taxon>Teleostei</taxon>
        <taxon>Neoteleostei</taxon>
        <taxon>Acanthomorphata</taxon>
        <taxon>Eupercaria</taxon>
        <taxon>Sciaenidae</taxon>
        <taxon>Collichthys</taxon>
    </lineage>
</organism>
<dbReference type="STRING" id="240159.A0A4U5V9W3"/>
<gene>
    <name evidence="7" type="ORF">D9C73_018941</name>
</gene>
<evidence type="ECO:0000256" key="1">
    <source>
        <dbReference type="ARBA" id="ARBA00022729"/>
    </source>
</evidence>
<dbReference type="PROSITE" id="PS51854">
    <property type="entry name" value="CSPG"/>
    <property type="match status" value="1"/>
</dbReference>
<feature type="compositionally biased region" description="Basic residues" evidence="5">
    <location>
        <begin position="304"/>
        <end position="316"/>
    </location>
</feature>
<evidence type="ECO:0000313" key="7">
    <source>
        <dbReference type="EMBL" id="TKS84291.1"/>
    </source>
</evidence>
<reference evidence="7 8" key="1">
    <citation type="submission" date="2019-01" db="EMBL/GenBank/DDBJ databases">
        <title>Genome Assembly of Collichthys lucidus.</title>
        <authorList>
            <person name="Cai M."/>
            <person name="Xiao S."/>
        </authorList>
    </citation>
    <scope>NUCLEOTIDE SEQUENCE [LARGE SCALE GENOMIC DNA]</scope>
    <source>
        <strain evidence="7">JT15FE1705JMU</strain>
        <tissue evidence="7">Muscle</tissue>
    </source>
</reference>
<dbReference type="InterPro" id="IPR039005">
    <property type="entry name" value="CSPG_rpt"/>
</dbReference>
<feature type="compositionally biased region" description="Gly residues" evidence="5">
    <location>
        <begin position="322"/>
        <end position="336"/>
    </location>
</feature>
<dbReference type="Proteomes" id="UP000298787">
    <property type="component" value="Chromosome 16"/>
</dbReference>
<feature type="transmembrane region" description="Helical" evidence="6">
    <location>
        <begin position="377"/>
        <end position="400"/>
    </location>
</feature>
<dbReference type="InterPro" id="IPR051561">
    <property type="entry name" value="FRAS1_ECM"/>
</dbReference>
<proteinExistence type="predicted"/>
<dbReference type="PANTHER" id="PTHR45739:SF8">
    <property type="entry name" value="FRAS1-RELATED EXTRACELLULAR MATRIX PROTEIN 1"/>
    <property type="match status" value="1"/>
</dbReference>
<keyword evidence="1" id="KW-0732">Signal</keyword>
<evidence type="ECO:0000313" key="8">
    <source>
        <dbReference type="Proteomes" id="UP000298787"/>
    </source>
</evidence>
<evidence type="ECO:0000256" key="5">
    <source>
        <dbReference type="SAM" id="MobiDB-lite"/>
    </source>
</evidence>
<keyword evidence="6" id="KW-1133">Transmembrane helix</keyword>
<keyword evidence="8" id="KW-1185">Reference proteome</keyword>
<evidence type="ECO:0000256" key="4">
    <source>
        <dbReference type="PROSITE-ProRule" id="PRU01201"/>
    </source>
</evidence>
<dbReference type="EMBL" id="CM014093">
    <property type="protein sequence ID" value="TKS84291.1"/>
    <property type="molecule type" value="Genomic_DNA"/>
</dbReference>
<evidence type="ECO:0000256" key="3">
    <source>
        <dbReference type="ARBA" id="ARBA00023180"/>
    </source>
</evidence>
<keyword evidence="2" id="KW-0677">Repeat</keyword>
<evidence type="ECO:0000256" key="6">
    <source>
        <dbReference type="SAM" id="Phobius"/>
    </source>
</evidence>
<dbReference type="GO" id="GO:0009653">
    <property type="term" value="P:anatomical structure morphogenesis"/>
    <property type="evidence" value="ECO:0007669"/>
    <property type="project" value="TreeGrafter"/>
</dbReference>
<dbReference type="PANTHER" id="PTHR45739">
    <property type="entry name" value="MATRIX PROTEIN, PUTATIVE-RELATED"/>
    <property type="match status" value="1"/>
</dbReference>
<keyword evidence="6" id="KW-0472">Membrane</keyword>
<accession>A0A4U5V9W3</accession>
<feature type="repeat" description="CSPG" evidence="4">
    <location>
        <begin position="40"/>
        <end position="129"/>
    </location>
</feature>
<evidence type="ECO:0000256" key="2">
    <source>
        <dbReference type="ARBA" id="ARBA00022737"/>
    </source>
</evidence>
<keyword evidence="3" id="KW-0325">Glycoprotein</keyword>
<dbReference type="AlphaFoldDB" id="A0A4U5V9W3"/>